<dbReference type="EMBL" id="MU825449">
    <property type="protein sequence ID" value="KAJ7388819.1"/>
    <property type="molecule type" value="Genomic_DNA"/>
</dbReference>
<dbReference type="Proteomes" id="UP001163046">
    <property type="component" value="Unassembled WGS sequence"/>
</dbReference>
<organism evidence="2 3">
    <name type="scientific">Desmophyllum pertusum</name>
    <dbReference type="NCBI Taxonomy" id="174260"/>
    <lineage>
        <taxon>Eukaryota</taxon>
        <taxon>Metazoa</taxon>
        <taxon>Cnidaria</taxon>
        <taxon>Anthozoa</taxon>
        <taxon>Hexacorallia</taxon>
        <taxon>Scleractinia</taxon>
        <taxon>Caryophylliina</taxon>
        <taxon>Caryophylliidae</taxon>
        <taxon>Desmophyllum</taxon>
    </lineage>
</organism>
<evidence type="ECO:0000256" key="1">
    <source>
        <dbReference type="SAM" id="SignalP"/>
    </source>
</evidence>
<sequence>MMSPQATLCALILVVCGLSPLTDASEEIIHCQNLEYTGPIKEVIKMKPTKLAQATDEAAKISQGLATDMVSAGLGGIPFVGAALSSLFDQLVSAYGGGDLSIESVYNSLQTEIAQLRKYMDQSIEDVKIDYIRKVFGTREGGILSYAKHCQYTYKDHVDELGPCLENLRGMLTTQYHFFLPKGDTARSYEQTLPLFRMYGQLYVDTLLDQIAVAKKKAETDKSKESIAARQAEALIAKVKEFTEHTKKALKKIGIDTLSPHVMPAGNQACAQLPNGLWMCTCTIAIGPSKFDKVNTKGDPADNTKNWCVGITYESRETPNASCETSKKNYLRKYARGHSKAVEKYWMKQLGDTVNKWGETAKALQPMVAKHKRSLPLLERIQFEREVAADIAKEKRMMQKRETAA</sequence>
<evidence type="ECO:0000313" key="2">
    <source>
        <dbReference type="EMBL" id="KAJ7388819.1"/>
    </source>
</evidence>
<name>A0A9W9ZX84_9CNID</name>
<comment type="caution">
    <text evidence="2">The sequence shown here is derived from an EMBL/GenBank/DDBJ whole genome shotgun (WGS) entry which is preliminary data.</text>
</comment>
<dbReference type="AlphaFoldDB" id="A0A9W9ZX84"/>
<protein>
    <submittedName>
        <fullName evidence="2">Uncharacterized protein</fullName>
    </submittedName>
</protein>
<dbReference type="OrthoDB" id="5983158at2759"/>
<keyword evidence="1" id="KW-0732">Signal</keyword>
<feature type="chain" id="PRO_5040748625" evidence="1">
    <location>
        <begin position="25"/>
        <end position="405"/>
    </location>
</feature>
<accession>A0A9W9ZX84</accession>
<feature type="signal peptide" evidence="1">
    <location>
        <begin position="1"/>
        <end position="24"/>
    </location>
</feature>
<reference evidence="2" key="1">
    <citation type="submission" date="2023-01" db="EMBL/GenBank/DDBJ databases">
        <title>Genome assembly of the deep-sea coral Lophelia pertusa.</title>
        <authorList>
            <person name="Herrera S."/>
            <person name="Cordes E."/>
        </authorList>
    </citation>
    <scope>NUCLEOTIDE SEQUENCE</scope>
    <source>
        <strain evidence="2">USNM1676648</strain>
        <tissue evidence="2">Polyp</tissue>
    </source>
</reference>
<gene>
    <name evidence="2" type="ORF">OS493_035376</name>
</gene>
<proteinExistence type="predicted"/>
<evidence type="ECO:0000313" key="3">
    <source>
        <dbReference type="Proteomes" id="UP001163046"/>
    </source>
</evidence>
<keyword evidence="3" id="KW-1185">Reference proteome</keyword>